<evidence type="ECO:0000256" key="1">
    <source>
        <dbReference type="ARBA" id="ARBA00023015"/>
    </source>
</evidence>
<reference evidence="6 7" key="1">
    <citation type="journal article" date="2012" name="J. Bacteriol.">
        <title>Draft Genome Sequence of Sinorhizobium meliloti CCNWSX0020, a Nitrogen-Fixing Symbiont with Copper Tolerance Capability Isolated from Lead-Zinc Mine Tailings.</title>
        <authorList>
            <person name="Li Z."/>
            <person name="Ma Z."/>
            <person name="Hao X."/>
            <person name="Wei G."/>
        </authorList>
    </citation>
    <scope>NUCLEOTIDE SEQUENCE [LARGE SCALE GENOMIC DNA]</scope>
    <source>
        <strain evidence="6 7">CCNWSX0020</strain>
    </source>
</reference>
<evidence type="ECO:0000313" key="6">
    <source>
        <dbReference type="EMBL" id="EHK78374.1"/>
    </source>
</evidence>
<dbReference type="PANTHER" id="PTHR30154:SF0">
    <property type="entry name" value="LEUCINE-RESPONSIVE REGULATORY PROTEIN"/>
    <property type="match status" value="1"/>
</dbReference>
<dbReference type="GO" id="GO:0043200">
    <property type="term" value="P:response to amino acid"/>
    <property type="evidence" value="ECO:0007669"/>
    <property type="project" value="TreeGrafter"/>
</dbReference>
<proteinExistence type="predicted"/>
<evidence type="ECO:0000313" key="7">
    <source>
        <dbReference type="Proteomes" id="UP000004038"/>
    </source>
</evidence>
<keyword evidence="1" id="KW-0805">Transcription regulation</keyword>
<accession>H0FX34</accession>
<protein>
    <submittedName>
        <fullName evidence="6">AsnC family transcriptional regulator</fullName>
    </submittedName>
</protein>
<dbReference type="InterPro" id="IPR036390">
    <property type="entry name" value="WH_DNA-bd_sf"/>
</dbReference>
<dbReference type="InterPro" id="IPR011991">
    <property type="entry name" value="ArsR-like_HTH"/>
</dbReference>
<name>H0FX34_RHIML</name>
<dbReference type="InterPro" id="IPR019888">
    <property type="entry name" value="Tscrpt_reg_AsnC-like"/>
</dbReference>
<keyword evidence="2" id="KW-0238">DNA-binding</keyword>
<dbReference type="Pfam" id="PF13412">
    <property type="entry name" value="HTH_24"/>
    <property type="match status" value="1"/>
</dbReference>
<dbReference type="InterPro" id="IPR000485">
    <property type="entry name" value="AsnC-type_HTH_dom"/>
</dbReference>
<keyword evidence="4" id="KW-0804">Transcription</keyword>
<dbReference type="PATRIC" id="fig|1107881.3.peg.1763"/>
<dbReference type="InterPro" id="IPR036388">
    <property type="entry name" value="WH-like_DNA-bd_sf"/>
</dbReference>
<dbReference type="PROSITE" id="PS50956">
    <property type="entry name" value="HTH_ASNC_2"/>
    <property type="match status" value="1"/>
</dbReference>
<dbReference type="PROSITE" id="PS00519">
    <property type="entry name" value="HTH_ASNC_1"/>
    <property type="match status" value="1"/>
</dbReference>
<dbReference type="SUPFAM" id="SSF46785">
    <property type="entry name" value="Winged helix' DNA-binding domain"/>
    <property type="match status" value="1"/>
</dbReference>
<dbReference type="EMBL" id="AGVV01000012">
    <property type="protein sequence ID" value="EHK78374.1"/>
    <property type="molecule type" value="Genomic_DNA"/>
</dbReference>
<evidence type="ECO:0000259" key="5">
    <source>
        <dbReference type="PROSITE" id="PS50956"/>
    </source>
</evidence>
<dbReference type="SUPFAM" id="SSF54909">
    <property type="entry name" value="Dimeric alpha+beta barrel"/>
    <property type="match status" value="1"/>
</dbReference>
<evidence type="ECO:0000256" key="2">
    <source>
        <dbReference type="ARBA" id="ARBA00023125"/>
    </source>
</evidence>
<dbReference type="AlphaFoldDB" id="H0FX34"/>
<dbReference type="GO" id="GO:0006355">
    <property type="term" value="P:regulation of DNA-templated transcription"/>
    <property type="evidence" value="ECO:0007669"/>
    <property type="project" value="UniProtKB-ARBA"/>
</dbReference>
<dbReference type="PRINTS" id="PR00033">
    <property type="entry name" value="HTHASNC"/>
</dbReference>
<dbReference type="GO" id="GO:0043565">
    <property type="term" value="F:sequence-specific DNA binding"/>
    <property type="evidence" value="ECO:0007669"/>
    <property type="project" value="InterPro"/>
</dbReference>
<dbReference type="Pfam" id="PF01037">
    <property type="entry name" value="AsnC_trans_reg"/>
    <property type="match status" value="1"/>
</dbReference>
<organism evidence="6 7">
    <name type="scientific">Sinorhizobium meliloti CCNWSX0020</name>
    <dbReference type="NCBI Taxonomy" id="1107881"/>
    <lineage>
        <taxon>Bacteria</taxon>
        <taxon>Pseudomonadati</taxon>
        <taxon>Pseudomonadota</taxon>
        <taxon>Alphaproteobacteria</taxon>
        <taxon>Hyphomicrobiales</taxon>
        <taxon>Rhizobiaceae</taxon>
        <taxon>Sinorhizobium/Ensifer group</taxon>
        <taxon>Sinorhizobium</taxon>
    </lineage>
</organism>
<dbReference type="GO" id="GO:0005829">
    <property type="term" value="C:cytosol"/>
    <property type="evidence" value="ECO:0007669"/>
    <property type="project" value="TreeGrafter"/>
</dbReference>
<dbReference type="Gene3D" id="3.30.70.920">
    <property type="match status" value="1"/>
</dbReference>
<gene>
    <name evidence="6" type="ORF">SM0020_08748</name>
</gene>
<sequence>MPPEAPKAEAAMHQIDKTDRRILNILQADGRITNLELADRIGLSPTATSERLRRLLKEGYVSGFGARLDPHKLGFGLLVFIEVMLDKTTPEVFDQFAAAIKQAPAVLECHMVAGGFDYLVKTRFEDMAAYRNFLGQVLWTLPGVKETRTYAVMEEIKNDGPLPLL</sequence>
<dbReference type="InterPro" id="IPR019887">
    <property type="entry name" value="Tscrpt_reg_AsnC/Lrp_C"/>
</dbReference>
<dbReference type="InterPro" id="IPR019885">
    <property type="entry name" value="Tscrpt_reg_HTH_AsnC-type_CS"/>
</dbReference>
<dbReference type="InterPro" id="IPR011008">
    <property type="entry name" value="Dimeric_a/b-barrel"/>
</dbReference>
<dbReference type="SMART" id="SM00344">
    <property type="entry name" value="HTH_ASNC"/>
    <property type="match status" value="1"/>
</dbReference>
<evidence type="ECO:0000256" key="4">
    <source>
        <dbReference type="ARBA" id="ARBA00023163"/>
    </source>
</evidence>
<dbReference type="PANTHER" id="PTHR30154">
    <property type="entry name" value="LEUCINE-RESPONSIVE REGULATORY PROTEIN"/>
    <property type="match status" value="1"/>
</dbReference>
<feature type="domain" description="HTH asnC-type" evidence="5">
    <location>
        <begin position="15"/>
        <end position="76"/>
    </location>
</feature>
<keyword evidence="3" id="KW-0010">Activator</keyword>
<dbReference type="Gene3D" id="1.10.10.10">
    <property type="entry name" value="Winged helix-like DNA-binding domain superfamily/Winged helix DNA-binding domain"/>
    <property type="match status" value="1"/>
</dbReference>
<evidence type="ECO:0000256" key="3">
    <source>
        <dbReference type="ARBA" id="ARBA00023159"/>
    </source>
</evidence>
<dbReference type="Proteomes" id="UP000004038">
    <property type="component" value="Unassembled WGS sequence"/>
</dbReference>
<dbReference type="CDD" id="cd00090">
    <property type="entry name" value="HTH_ARSR"/>
    <property type="match status" value="1"/>
</dbReference>